<sequence length="117" mass="12958">MKYLPDILTDLIVATLLAVGIGMNIEGATATAHGLLWVFAIAGILAYLHPDVAGKTAEEYTHRPLLWAAYNLISDLAFVAIAVWLNWYVLAVFMLLASALKQAFCREQEKRLRERAA</sequence>
<organism evidence="2">
    <name type="scientific">Salmonella enterica</name>
    <name type="common">Salmonella choleraesuis</name>
    <dbReference type="NCBI Taxonomy" id="28901"/>
    <lineage>
        <taxon>Bacteria</taxon>
        <taxon>Pseudomonadati</taxon>
        <taxon>Pseudomonadota</taxon>
        <taxon>Gammaproteobacteria</taxon>
        <taxon>Enterobacterales</taxon>
        <taxon>Enterobacteriaceae</taxon>
        <taxon>Salmonella</taxon>
    </lineage>
</organism>
<evidence type="ECO:0000256" key="1">
    <source>
        <dbReference type="SAM" id="Phobius"/>
    </source>
</evidence>
<keyword evidence="1" id="KW-1133">Transmembrane helix</keyword>
<keyword evidence="1" id="KW-0812">Transmembrane</keyword>
<protein>
    <submittedName>
        <fullName evidence="2">Uncharacterized protein</fullName>
    </submittedName>
</protein>
<comment type="caution">
    <text evidence="2">The sequence shown here is derived from an EMBL/GenBank/DDBJ whole genome shotgun (WGS) entry which is preliminary data.</text>
</comment>
<evidence type="ECO:0000313" key="3">
    <source>
        <dbReference type="EMBL" id="EBS7980761.1"/>
    </source>
</evidence>
<feature type="transmembrane region" description="Helical" evidence="1">
    <location>
        <begin position="87"/>
        <end position="105"/>
    </location>
</feature>
<accession>A0A5U1R1A7</accession>
<feature type="transmembrane region" description="Helical" evidence="1">
    <location>
        <begin position="7"/>
        <end position="25"/>
    </location>
</feature>
<evidence type="ECO:0000313" key="2">
    <source>
        <dbReference type="EMBL" id="EBO8101677.1"/>
    </source>
</evidence>
<proteinExistence type="predicted"/>
<reference evidence="2" key="1">
    <citation type="submission" date="2018-09" db="EMBL/GenBank/DDBJ databases">
        <authorList>
            <consortium name="PulseNet: The National Subtyping Network for Foodborne Disease Surveillance"/>
            <person name="Tarr C.L."/>
            <person name="Trees E."/>
            <person name="Katz L.S."/>
            <person name="Carleton-Romer H.A."/>
            <person name="Stroika S."/>
            <person name="Kucerova Z."/>
            <person name="Roache K.F."/>
            <person name="Sabol A.L."/>
            <person name="Besser J."/>
            <person name="Gerner-Smidt P."/>
        </authorList>
    </citation>
    <scope>NUCLEOTIDE SEQUENCE</scope>
    <source>
        <strain evidence="3">PNUSAS015592</strain>
        <strain evidence="2">PNUSAS051318</strain>
    </source>
</reference>
<keyword evidence="1" id="KW-0472">Membrane</keyword>
<name>A0A5U1R1A7_SALER</name>
<dbReference type="EMBL" id="AAGJRW010000001">
    <property type="protein sequence ID" value="EBO8101677.1"/>
    <property type="molecule type" value="Genomic_DNA"/>
</dbReference>
<dbReference type="AlphaFoldDB" id="A0A5U1R1A7"/>
<gene>
    <name evidence="3" type="ORF">CEJ09_02695</name>
    <name evidence="2" type="ORF">D3S21_01850</name>
</gene>
<dbReference type="EMBL" id="AAGWQQ010000003">
    <property type="protein sequence ID" value="EBS7980761.1"/>
    <property type="molecule type" value="Genomic_DNA"/>
</dbReference>